<dbReference type="OrthoDB" id="6121502at2"/>
<dbReference type="RefSeq" id="WP_036990291.1">
    <property type="nucleotide sequence ID" value="NZ_FOGN01000001.1"/>
</dbReference>
<organism evidence="2 5">
    <name type="scientific">Halopseudomonas bauzanensis</name>
    <dbReference type="NCBI Taxonomy" id="653930"/>
    <lineage>
        <taxon>Bacteria</taxon>
        <taxon>Pseudomonadati</taxon>
        <taxon>Pseudomonadota</taxon>
        <taxon>Gammaproteobacteria</taxon>
        <taxon>Pseudomonadales</taxon>
        <taxon>Pseudomonadaceae</taxon>
        <taxon>Halopseudomonas</taxon>
    </lineage>
</organism>
<keyword evidence="1" id="KW-0812">Transmembrane</keyword>
<evidence type="ECO:0000313" key="5">
    <source>
        <dbReference type="Proteomes" id="UP000186904"/>
    </source>
</evidence>
<keyword evidence="4" id="KW-1185">Reference proteome</keyword>
<name>A0A031MH98_9GAMM</name>
<proteinExistence type="predicted"/>
<dbReference type="Proteomes" id="UP000186904">
    <property type="component" value="Unassembled WGS sequence"/>
</dbReference>
<keyword evidence="1" id="KW-1133">Transmembrane helix</keyword>
<protein>
    <submittedName>
        <fullName evidence="2">Uncharacterized protein</fullName>
    </submittedName>
</protein>
<evidence type="ECO:0000313" key="3">
    <source>
        <dbReference type="EMBL" id="SFL59843.1"/>
    </source>
</evidence>
<feature type="transmembrane region" description="Helical" evidence="1">
    <location>
        <begin position="6"/>
        <end position="25"/>
    </location>
</feature>
<reference evidence="4 5" key="1">
    <citation type="submission" date="2016-10" db="EMBL/GenBank/DDBJ databases">
        <authorList>
            <person name="de Groot N.N."/>
        </authorList>
    </citation>
    <scope>NUCLEOTIDE SEQUENCE [LARGE SCALE GENOMIC DNA]</scope>
    <source>
        <strain evidence="3 4">CGMCC 1.9095</strain>
        <strain evidence="2 5">DSM 22558</strain>
    </source>
</reference>
<evidence type="ECO:0000313" key="4">
    <source>
        <dbReference type="Proteomes" id="UP000186599"/>
    </source>
</evidence>
<dbReference type="EMBL" id="FOGN01000001">
    <property type="protein sequence ID" value="SER69543.1"/>
    <property type="molecule type" value="Genomic_DNA"/>
</dbReference>
<evidence type="ECO:0000313" key="2">
    <source>
        <dbReference type="EMBL" id="SER69543.1"/>
    </source>
</evidence>
<sequence length="121" mass="13670">MFNESEYQTVWMIYLGAAACGWLVWTQMTRWISWWYVREPLWLVMAVILFTPSQVEPLEPGLAPAAIGWALDVLLGTGEQAPKLLGDLALAMLLASLAYVGFACLRLVWRHWRSGRSRAAS</sequence>
<feature type="transmembrane region" description="Helical" evidence="1">
    <location>
        <begin position="88"/>
        <end position="109"/>
    </location>
</feature>
<dbReference type="AlphaFoldDB" id="A0A031MH98"/>
<accession>A0A031MH98</accession>
<dbReference type="Proteomes" id="UP000186599">
    <property type="component" value="Unassembled WGS sequence"/>
</dbReference>
<evidence type="ECO:0000256" key="1">
    <source>
        <dbReference type="SAM" id="Phobius"/>
    </source>
</evidence>
<dbReference type="EMBL" id="FOUA01000001">
    <property type="protein sequence ID" value="SFL59843.1"/>
    <property type="molecule type" value="Genomic_DNA"/>
</dbReference>
<keyword evidence="1" id="KW-0472">Membrane</keyword>
<gene>
    <name evidence="3" type="ORF">SAMN04487855_0301</name>
    <name evidence="2" type="ORF">SAMN05216589_1326</name>
</gene>